<dbReference type="InterPro" id="IPR050266">
    <property type="entry name" value="AB_hydrolase_sf"/>
</dbReference>
<dbReference type="Gene3D" id="3.40.50.1820">
    <property type="entry name" value="alpha/beta hydrolase"/>
    <property type="match status" value="1"/>
</dbReference>
<dbReference type="OrthoDB" id="9775557at2"/>
<dbReference type="InterPro" id="IPR000639">
    <property type="entry name" value="Epox_hydrolase-like"/>
</dbReference>
<accession>A0A165H4H7</accession>
<dbReference type="GO" id="GO:0016020">
    <property type="term" value="C:membrane"/>
    <property type="evidence" value="ECO:0007669"/>
    <property type="project" value="TreeGrafter"/>
</dbReference>
<dbReference type="RefSeq" id="WP_063180598.1">
    <property type="nucleotide sequence ID" value="NZ_LQNT01000009.1"/>
</dbReference>
<comment type="caution">
    <text evidence="3">The sequence shown here is derived from an EMBL/GenBank/DDBJ whole genome shotgun (WGS) entry which is preliminary data.</text>
</comment>
<evidence type="ECO:0000313" key="4">
    <source>
        <dbReference type="Proteomes" id="UP000076490"/>
    </source>
</evidence>
<dbReference type="EMBL" id="LQNT01000009">
    <property type="protein sequence ID" value="KZE38755.1"/>
    <property type="molecule type" value="Genomic_DNA"/>
</dbReference>
<dbReference type="PANTHER" id="PTHR43798">
    <property type="entry name" value="MONOACYLGLYCEROL LIPASE"/>
    <property type="match status" value="1"/>
</dbReference>
<reference evidence="3 4" key="1">
    <citation type="submission" date="2016-01" db="EMBL/GenBank/DDBJ databases">
        <title>Whole genome sequencing of Bhargavaea cecembensis T14.</title>
        <authorList>
            <person name="Hong K.W."/>
        </authorList>
    </citation>
    <scope>NUCLEOTIDE SEQUENCE [LARGE SCALE GENOMIC DNA]</scope>
    <source>
        <strain evidence="3 4">T14</strain>
    </source>
</reference>
<protein>
    <submittedName>
        <fullName evidence="3">2-hydroxymuconic semialdehyde hydrolase</fullName>
    </submittedName>
</protein>
<dbReference type="Pfam" id="PF12697">
    <property type="entry name" value="Abhydrolase_6"/>
    <property type="match status" value="1"/>
</dbReference>
<dbReference type="PANTHER" id="PTHR43798:SF31">
    <property type="entry name" value="AB HYDROLASE SUPERFAMILY PROTEIN YCLE"/>
    <property type="match status" value="1"/>
</dbReference>
<dbReference type="Proteomes" id="UP000076490">
    <property type="component" value="Unassembled WGS sequence"/>
</dbReference>
<dbReference type="PRINTS" id="PR00412">
    <property type="entry name" value="EPOXHYDRLASE"/>
</dbReference>
<evidence type="ECO:0000259" key="2">
    <source>
        <dbReference type="Pfam" id="PF12697"/>
    </source>
</evidence>
<gene>
    <name evidence="3" type="ORF">AV656_07580</name>
</gene>
<name>A0A165H4H7_9BACL</name>
<dbReference type="SUPFAM" id="SSF53474">
    <property type="entry name" value="alpha/beta-Hydrolases"/>
    <property type="match status" value="1"/>
</dbReference>
<keyword evidence="1 3" id="KW-0378">Hydrolase</keyword>
<evidence type="ECO:0000313" key="3">
    <source>
        <dbReference type="EMBL" id="KZE38755.1"/>
    </source>
</evidence>
<sequence>MVIKQRKVKTGDYETYIHEGGVGNSETVILLHGSGPGASAAANWKAILPEYEDRFHVIAPDLVGFGDTDHPTEYPENGVQWMNLRLKQVLDLMDSLNIDKAHLVGNSLGGVISLFLAMEAPDRFDRIVLMGAGGGLTEPTPELAKLANFHKDPTKKSMYNLLSWFLYDLEGMEDKLQAIVDERFEIFNREDVRRSYRENFTNSHLSDMLVPPSALKRMKQEFLLIHGHQDRLVPLQSSLYVMDYLENAELHVFKRCGHWAQIEQKDRFLDLTKEFFSRGKVAEPV</sequence>
<feature type="domain" description="AB hydrolase-1" evidence="2">
    <location>
        <begin position="28"/>
        <end position="270"/>
    </location>
</feature>
<evidence type="ECO:0000256" key="1">
    <source>
        <dbReference type="ARBA" id="ARBA00022801"/>
    </source>
</evidence>
<dbReference type="InterPro" id="IPR000073">
    <property type="entry name" value="AB_hydrolase_1"/>
</dbReference>
<dbReference type="PRINTS" id="PR00111">
    <property type="entry name" value="ABHYDROLASE"/>
</dbReference>
<dbReference type="GO" id="GO:0016787">
    <property type="term" value="F:hydrolase activity"/>
    <property type="evidence" value="ECO:0007669"/>
    <property type="project" value="UniProtKB-KW"/>
</dbReference>
<dbReference type="AlphaFoldDB" id="A0A165H4H7"/>
<organism evidence="3 4">
    <name type="scientific">Bhargavaea cecembensis</name>
    <dbReference type="NCBI Taxonomy" id="394098"/>
    <lineage>
        <taxon>Bacteria</taxon>
        <taxon>Bacillati</taxon>
        <taxon>Bacillota</taxon>
        <taxon>Bacilli</taxon>
        <taxon>Bacillales</taxon>
        <taxon>Caryophanaceae</taxon>
        <taxon>Bhargavaea</taxon>
    </lineage>
</organism>
<proteinExistence type="predicted"/>
<dbReference type="InterPro" id="IPR029058">
    <property type="entry name" value="AB_hydrolase_fold"/>
</dbReference>